<dbReference type="Proteomes" id="UP000290287">
    <property type="component" value="Unassembled WGS sequence"/>
</dbReference>
<sequence length="227" mass="25543">MNQAIEISNHKATLLKITSRKKLAFHSLICVEKGFVLIRLGKLEYVIGSSQCFWLPADSLFSLSFMPNSEAKEIRFSQRSQSEFPSDAGYVTPSQFIFSILFEYSQVQSVDWNMPGGRLMRVLRDHICNATPSLQHVLTTKLPLNVEVNTATDSLMVGVVSGRNEDDCSEDTNCAQINELQSITDIFDTRELLKLIRSGRKLTDISSLSTLNEEQISTRLIEVAGYR</sequence>
<accession>A0A4Q0YTF8</accession>
<gene>
    <name evidence="1" type="ORF">CS022_02770</name>
</gene>
<proteinExistence type="predicted"/>
<evidence type="ECO:0000313" key="2">
    <source>
        <dbReference type="Proteomes" id="UP000290287"/>
    </source>
</evidence>
<name>A0A4Q0YTF8_9GAMM</name>
<organism evidence="1 2">
    <name type="scientific">Veronia nyctiphanis</name>
    <dbReference type="NCBI Taxonomy" id="1278244"/>
    <lineage>
        <taxon>Bacteria</taxon>
        <taxon>Pseudomonadati</taxon>
        <taxon>Pseudomonadota</taxon>
        <taxon>Gammaproteobacteria</taxon>
        <taxon>Vibrionales</taxon>
        <taxon>Vibrionaceae</taxon>
        <taxon>Veronia</taxon>
    </lineage>
</organism>
<evidence type="ECO:0000313" key="1">
    <source>
        <dbReference type="EMBL" id="RXJ74516.1"/>
    </source>
</evidence>
<dbReference type="RefSeq" id="WP_129120985.1">
    <property type="nucleotide sequence ID" value="NZ_PEIB01000002.1"/>
</dbReference>
<evidence type="ECO:0008006" key="3">
    <source>
        <dbReference type="Google" id="ProtNLM"/>
    </source>
</evidence>
<protein>
    <recommendedName>
        <fullName evidence="3">AraC family transcriptional regulator</fullName>
    </recommendedName>
</protein>
<keyword evidence="2" id="KW-1185">Reference proteome</keyword>
<comment type="caution">
    <text evidence="1">The sequence shown here is derived from an EMBL/GenBank/DDBJ whole genome shotgun (WGS) entry which is preliminary data.</text>
</comment>
<dbReference type="OrthoDB" id="5916374at2"/>
<reference evidence="1 2" key="1">
    <citation type="submission" date="2017-10" db="EMBL/GenBank/DDBJ databases">
        <title>Nyctiphanis sp. nov., isolated from the stomach of the euphausiid Nyctiphanes simplex (Hansen, 1911) in the Gulf of California.</title>
        <authorList>
            <person name="Gomez-Gil B."/>
            <person name="Aguilar-Mendez M."/>
            <person name="Lopez-Cortes A."/>
            <person name="Gomez-Gutierrez J."/>
            <person name="Roque A."/>
            <person name="Lang E."/>
            <person name="Gonzalez-Castillo A."/>
        </authorList>
    </citation>
    <scope>NUCLEOTIDE SEQUENCE [LARGE SCALE GENOMIC DNA]</scope>
    <source>
        <strain evidence="1 2">CAIM 600</strain>
    </source>
</reference>
<dbReference type="AlphaFoldDB" id="A0A4Q0YTF8"/>
<dbReference type="EMBL" id="PEIB01000002">
    <property type="protein sequence ID" value="RXJ74516.1"/>
    <property type="molecule type" value="Genomic_DNA"/>
</dbReference>